<protein>
    <submittedName>
        <fullName evidence="2">Uncharacterized protein</fullName>
    </submittedName>
</protein>
<evidence type="ECO:0000256" key="1">
    <source>
        <dbReference type="SAM" id="SignalP"/>
    </source>
</evidence>
<name>A0ABQ4ES82_9ACTN</name>
<proteinExistence type="predicted"/>
<feature type="signal peptide" evidence="1">
    <location>
        <begin position="1"/>
        <end position="27"/>
    </location>
</feature>
<dbReference type="RefSeq" id="WP_203858991.1">
    <property type="nucleotide sequence ID" value="NZ_BAAAZQ010000011.1"/>
</dbReference>
<dbReference type="Proteomes" id="UP000621500">
    <property type="component" value="Unassembled WGS sequence"/>
</dbReference>
<accession>A0ABQ4ES82</accession>
<feature type="chain" id="PRO_5046338399" evidence="1">
    <location>
        <begin position="28"/>
        <end position="228"/>
    </location>
</feature>
<keyword evidence="1" id="KW-0732">Signal</keyword>
<evidence type="ECO:0000313" key="3">
    <source>
        <dbReference type="Proteomes" id="UP000621500"/>
    </source>
</evidence>
<sequence>MRTTTVVKSLVGTAAVAVALSSAAWSAVVGGDQEGTASVRALTAAAGQGMHSDYEPLTSPADAVDSADLIVQGTVVEIGDGIQVTYPDEAMTRREANAYATFVVAVDKVLHGDAGRVTDGKVYLAVPKGSRATPDSLDALNPQARVVAVLGDLTTWRPYPTATVVRPSAIPAGAALWGPYVDGMWMQGAQDAEMLAIEAEHSELPPGWGGVRTLAELATAIEKAAGTR</sequence>
<dbReference type="EMBL" id="BONX01000026">
    <property type="protein sequence ID" value="GIG97512.1"/>
    <property type="molecule type" value="Genomic_DNA"/>
</dbReference>
<keyword evidence="3" id="KW-1185">Reference proteome</keyword>
<gene>
    <name evidence="2" type="ORF">Pma05_40850</name>
</gene>
<comment type="caution">
    <text evidence="2">The sequence shown here is derived from an EMBL/GenBank/DDBJ whole genome shotgun (WGS) entry which is preliminary data.</text>
</comment>
<organism evidence="2 3">
    <name type="scientific">Plantactinospora mayteni</name>
    <dbReference type="NCBI Taxonomy" id="566021"/>
    <lineage>
        <taxon>Bacteria</taxon>
        <taxon>Bacillati</taxon>
        <taxon>Actinomycetota</taxon>
        <taxon>Actinomycetes</taxon>
        <taxon>Micromonosporales</taxon>
        <taxon>Micromonosporaceae</taxon>
        <taxon>Plantactinospora</taxon>
    </lineage>
</organism>
<evidence type="ECO:0000313" key="2">
    <source>
        <dbReference type="EMBL" id="GIG97512.1"/>
    </source>
</evidence>
<reference evidence="2 3" key="1">
    <citation type="submission" date="2021-01" db="EMBL/GenBank/DDBJ databases">
        <title>Whole genome shotgun sequence of Plantactinospora mayteni NBRC 109088.</title>
        <authorList>
            <person name="Komaki H."/>
            <person name="Tamura T."/>
        </authorList>
    </citation>
    <scope>NUCLEOTIDE SEQUENCE [LARGE SCALE GENOMIC DNA]</scope>
    <source>
        <strain evidence="2 3">NBRC 109088</strain>
    </source>
</reference>